<dbReference type="InterPro" id="IPR036908">
    <property type="entry name" value="RlpA-like_sf"/>
</dbReference>
<proteinExistence type="predicted"/>
<accession>A0AA88QYA7</accession>
<evidence type="ECO:0000259" key="1">
    <source>
        <dbReference type="PROSITE" id="PS50842"/>
    </source>
</evidence>
<protein>
    <recommendedName>
        <fullName evidence="1">Expansin-like EG45 domain-containing protein</fullName>
    </recommendedName>
</protein>
<feature type="domain" description="Expansin-like EG45" evidence="1">
    <location>
        <begin position="24"/>
        <end position="79"/>
    </location>
</feature>
<gene>
    <name evidence="2" type="ORF">RJ640_008166</name>
</gene>
<dbReference type="EMBL" id="JAVXUO010002524">
    <property type="protein sequence ID" value="KAK2972426.1"/>
    <property type="molecule type" value="Genomic_DNA"/>
</dbReference>
<evidence type="ECO:0000313" key="2">
    <source>
        <dbReference type="EMBL" id="KAK2972426.1"/>
    </source>
</evidence>
<name>A0AA88QYA7_9ASTE</name>
<dbReference type="PANTHER" id="PTHR31692">
    <property type="entry name" value="EXPANSIN-B3"/>
    <property type="match status" value="1"/>
</dbReference>
<evidence type="ECO:0000313" key="3">
    <source>
        <dbReference type="Proteomes" id="UP001187471"/>
    </source>
</evidence>
<dbReference type="InterPro" id="IPR009009">
    <property type="entry name" value="RlpA-like_DPBB"/>
</dbReference>
<dbReference type="PROSITE" id="PS50842">
    <property type="entry name" value="EXPANSIN_EG45"/>
    <property type="match status" value="1"/>
</dbReference>
<dbReference type="Proteomes" id="UP001187471">
    <property type="component" value="Unassembled WGS sequence"/>
</dbReference>
<comment type="caution">
    <text evidence="2">The sequence shown here is derived from an EMBL/GenBank/DDBJ whole genome shotgun (WGS) entry which is preliminary data.</text>
</comment>
<dbReference type="Pfam" id="PF03330">
    <property type="entry name" value="DPBB_1"/>
    <property type="match status" value="1"/>
</dbReference>
<dbReference type="InterPro" id="IPR007112">
    <property type="entry name" value="Expansin/allergen_DPBB_dom"/>
</dbReference>
<reference evidence="2" key="1">
    <citation type="submission" date="2022-12" db="EMBL/GenBank/DDBJ databases">
        <title>Draft genome assemblies for two species of Escallonia (Escalloniales).</title>
        <authorList>
            <person name="Chanderbali A."/>
            <person name="Dervinis C."/>
            <person name="Anghel I."/>
            <person name="Soltis D."/>
            <person name="Soltis P."/>
            <person name="Zapata F."/>
        </authorList>
    </citation>
    <scope>NUCLEOTIDE SEQUENCE</scope>
    <source>
        <strain evidence="2">UCBG92.1500</strain>
        <tissue evidence="2">Leaf</tissue>
    </source>
</reference>
<dbReference type="PANTHER" id="PTHR31692:SF56">
    <property type="entry name" value="EXPANSIN-B2-RELATED"/>
    <property type="match status" value="1"/>
</dbReference>
<sequence>MAIRAILKRLPAWGDGRDCRRGAVKCTEKAACSGNPVTVVIIKQCPGGPFLESVHFDMSGSAFRAMATSGQGDELPQSM</sequence>
<organism evidence="2 3">
    <name type="scientific">Escallonia rubra</name>
    <dbReference type="NCBI Taxonomy" id="112253"/>
    <lineage>
        <taxon>Eukaryota</taxon>
        <taxon>Viridiplantae</taxon>
        <taxon>Streptophyta</taxon>
        <taxon>Embryophyta</taxon>
        <taxon>Tracheophyta</taxon>
        <taxon>Spermatophyta</taxon>
        <taxon>Magnoliopsida</taxon>
        <taxon>eudicotyledons</taxon>
        <taxon>Gunneridae</taxon>
        <taxon>Pentapetalae</taxon>
        <taxon>asterids</taxon>
        <taxon>campanulids</taxon>
        <taxon>Escalloniales</taxon>
        <taxon>Escalloniaceae</taxon>
        <taxon>Escallonia</taxon>
    </lineage>
</organism>
<keyword evidence="3" id="KW-1185">Reference proteome</keyword>
<dbReference type="SUPFAM" id="SSF50685">
    <property type="entry name" value="Barwin-like endoglucanases"/>
    <property type="match status" value="1"/>
</dbReference>
<dbReference type="Gene3D" id="2.40.40.10">
    <property type="entry name" value="RlpA-like domain"/>
    <property type="match status" value="1"/>
</dbReference>
<dbReference type="AlphaFoldDB" id="A0AA88QYA7"/>